<reference evidence="3" key="1">
    <citation type="submission" date="2023-06" db="EMBL/GenBank/DDBJ databases">
        <title>Genome-scale phylogeny and comparative genomics of the fungal order Sordariales.</title>
        <authorList>
            <consortium name="Lawrence Berkeley National Laboratory"/>
            <person name="Hensen N."/>
            <person name="Bonometti L."/>
            <person name="Westerberg I."/>
            <person name="Brannstrom I.O."/>
            <person name="Guillou S."/>
            <person name="Cros-Aarteil S."/>
            <person name="Calhoun S."/>
            <person name="Haridas S."/>
            <person name="Kuo A."/>
            <person name="Mondo S."/>
            <person name="Pangilinan J."/>
            <person name="Riley R."/>
            <person name="Labutti K."/>
            <person name="Andreopoulos B."/>
            <person name="Lipzen A."/>
            <person name="Chen C."/>
            <person name="Yanf M."/>
            <person name="Daum C."/>
            <person name="Ng V."/>
            <person name="Clum A."/>
            <person name="Steindorff A."/>
            <person name="Ohm R."/>
            <person name="Martin F."/>
            <person name="Silar P."/>
            <person name="Natvig D."/>
            <person name="Lalanne C."/>
            <person name="Gautier V."/>
            <person name="Ament-Velasquez S.L."/>
            <person name="Kruys A."/>
            <person name="Hutchinson M.I."/>
            <person name="Powell A.J."/>
            <person name="Barry K."/>
            <person name="Miller A.N."/>
            <person name="Grigoriev I.V."/>
            <person name="Debuchy R."/>
            <person name="Gladieux P."/>
            <person name="Thoren M.H."/>
            <person name="Johannesson H."/>
        </authorList>
    </citation>
    <scope>NUCLEOTIDE SEQUENCE</scope>
    <source>
        <strain evidence="3">SMH2532-1</strain>
    </source>
</reference>
<feature type="domain" description="Protein kinase" evidence="2">
    <location>
        <begin position="183"/>
        <end position="569"/>
    </location>
</feature>
<evidence type="ECO:0000313" key="3">
    <source>
        <dbReference type="EMBL" id="KAK0655147.1"/>
    </source>
</evidence>
<proteinExistence type="predicted"/>
<accession>A0AA40CYF9</accession>
<keyword evidence="4" id="KW-1185">Reference proteome</keyword>
<dbReference type="InterPro" id="IPR011009">
    <property type="entry name" value="Kinase-like_dom_sf"/>
</dbReference>
<dbReference type="Proteomes" id="UP001174936">
    <property type="component" value="Unassembled WGS sequence"/>
</dbReference>
<evidence type="ECO:0000259" key="2">
    <source>
        <dbReference type="PROSITE" id="PS50011"/>
    </source>
</evidence>
<dbReference type="AlphaFoldDB" id="A0AA40CYF9"/>
<dbReference type="GO" id="GO:0005524">
    <property type="term" value="F:ATP binding"/>
    <property type="evidence" value="ECO:0007669"/>
    <property type="project" value="InterPro"/>
</dbReference>
<dbReference type="InterPro" id="IPR053083">
    <property type="entry name" value="TF_kinase-domain_protein"/>
</dbReference>
<evidence type="ECO:0000313" key="4">
    <source>
        <dbReference type="Proteomes" id="UP001174936"/>
    </source>
</evidence>
<gene>
    <name evidence="3" type="ORF">B0T16DRAFT_5609</name>
</gene>
<comment type="caution">
    <text evidence="3">The sequence shown here is derived from an EMBL/GenBank/DDBJ whole genome shotgun (WGS) entry which is preliminary data.</text>
</comment>
<dbReference type="PANTHER" id="PTHR44305">
    <property type="entry name" value="SI:DKEY-192D15.2-RELATED"/>
    <property type="match status" value="1"/>
</dbReference>
<feature type="region of interest" description="Disordered" evidence="1">
    <location>
        <begin position="50"/>
        <end position="69"/>
    </location>
</feature>
<dbReference type="InterPro" id="IPR001245">
    <property type="entry name" value="Ser-Thr/Tyr_kinase_cat_dom"/>
</dbReference>
<dbReference type="Gene3D" id="1.10.510.10">
    <property type="entry name" value="Transferase(Phosphotransferase) domain 1"/>
    <property type="match status" value="1"/>
</dbReference>
<dbReference type="SUPFAM" id="SSF56112">
    <property type="entry name" value="Protein kinase-like (PK-like)"/>
    <property type="match status" value="1"/>
</dbReference>
<dbReference type="GO" id="GO:0004672">
    <property type="term" value="F:protein kinase activity"/>
    <property type="evidence" value="ECO:0007669"/>
    <property type="project" value="InterPro"/>
</dbReference>
<dbReference type="EMBL" id="JAULSV010000001">
    <property type="protein sequence ID" value="KAK0655147.1"/>
    <property type="molecule type" value="Genomic_DNA"/>
</dbReference>
<dbReference type="PROSITE" id="PS50011">
    <property type="entry name" value="PROTEIN_KINASE_DOM"/>
    <property type="match status" value="1"/>
</dbReference>
<organism evidence="3 4">
    <name type="scientific">Cercophora newfieldiana</name>
    <dbReference type="NCBI Taxonomy" id="92897"/>
    <lineage>
        <taxon>Eukaryota</taxon>
        <taxon>Fungi</taxon>
        <taxon>Dikarya</taxon>
        <taxon>Ascomycota</taxon>
        <taxon>Pezizomycotina</taxon>
        <taxon>Sordariomycetes</taxon>
        <taxon>Sordariomycetidae</taxon>
        <taxon>Sordariales</taxon>
        <taxon>Lasiosphaeriaceae</taxon>
        <taxon>Cercophora</taxon>
    </lineage>
</organism>
<dbReference type="PANTHER" id="PTHR44305:SF24">
    <property type="entry name" value="TYROSINE-PROTEIN KINASE C03B1.5-RELATED"/>
    <property type="match status" value="1"/>
</dbReference>
<feature type="region of interest" description="Disordered" evidence="1">
    <location>
        <begin position="612"/>
        <end position="631"/>
    </location>
</feature>
<dbReference type="InterPro" id="IPR000719">
    <property type="entry name" value="Prot_kinase_dom"/>
</dbReference>
<sequence>MVRSCYGTGYIDEAAHVCAAQPPPVQLNLAALIAARPRETHLRAVDPRSHLHRPKTNHSINRGDSPARTTTAGGRVFETGSASSLTCIGKAKQTLQHSPRCTLQSLRIWLISGPGSKGRSYTLVCVLLLFSLRQFPVDDVAQPLSVFRPAQDQEGEKTREQWLHAQGLVAAIVRVLKGSPSKLQFNRVLAWGGCGLVALFDVGAPSAVGQVVVKCELSASRVPFEKEKQCHDFLRRSKHIVQRVKLQLDPINQSPAHTTSQARPADDNLLILEFLRRGDLNKYLTKLAAKFLKAFEELEQKMAKHGGNLPQDYVLQNLAPTEFPDEVLWLIFEFLFKGVIGILAPPKVRPEYDETGGDDGPLVDETPPDRNMPLERQDIVHFDLDPRNVLIGSFDHVPIHKISDLGHMKPMRDLKADSQQYEEMWSSRLRGKPRIYWLTPEQFSQEWDRISHHPRDAPPPGVRVAGNYSWKTNLYAIGQIMWCLITRFEPPPPRYATQIDTGDGDFEDINTKKWSYGAYLLQGNFDHVDSDLRNLVVECMMDDPADRPRMHKMWKVIQKKTAGDLDKYVKEWCADFYSEALVALPHTSEKLQEWLNNNFDFGVLFPNKSFGRSQSATPPSPFAKGGAPAAP</sequence>
<evidence type="ECO:0000256" key="1">
    <source>
        <dbReference type="SAM" id="MobiDB-lite"/>
    </source>
</evidence>
<feature type="compositionally biased region" description="Polar residues" evidence="1">
    <location>
        <begin position="57"/>
        <end position="69"/>
    </location>
</feature>
<name>A0AA40CYF9_9PEZI</name>
<dbReference type="Pfam" id="PF07714">
    <property type="entry name" value="PK_Tyr_Ser-Thr"/>
    <property type="match status" value="1"/>
</dbReference>
<protein>
    <recommendedName>
        <fullName evidence="2">Protein kinase domain-containing protein</fullName>
    </recommendedName>
</protein>